<dbReference type="PANTHER" id="PTHR47807:SF1">
    <property type="entry name" value="PROTEIN TBF1"/>
    <property type="match status" value="1"/>
</dbReference>
<feature type="domain" description="HTH myb-type" evidence="3">
    <location>
        <begin position="864"/>
        <end position="930"/>
    </location>
</feature>
<proteinExistence type="predicted"/>
<feature type="compositionally biased region" description="Polar residues" evidence="1">
    <location>
        <begin position="724"/>
        <end position="740"/>
    </location>
</feature>
<dbReference type="Proteomes" id="UP000246171">
    <property type="component" value="Unassembled WGS sequence"/>
</dbReference>
<reference evidence="4" key="1">
    <citation type="submission" date="2016-12" db="EMBL/GenBank/DDBJ databases">
        <title>The genomes of Aspergillus section Nigri reveals drivers in fungal speciation.</title>
        <authorList>
            <consortium name="DOE Joint Genome Institute"/>
            <person name="Vesth T.C."/>
            <person name="Nybo J."/>
            <person name="Theobald S."/>
            <person name="Brandl J."/>
            <person name="Frisvad J.C."/>
            <person name="Nielsen K.F."/>
            <person name="Lyhne E.K."/>
            <person name="Kogle M.E."/>
            <person name="Kuo A."/>
            <person name="Riley R."/>
            <person name="Clum A."/>
            <person name="Nolan M."/>
            <person name="Lipzen A."/>
            <person name="Salamov A."/>
            <person name="Henrissat B."/>
            <person name="Wiebenga A."/>
            <person name="De vries R.P."/>
            <person name="Grigoriev I.V."/>
            <person name="Mortensen U.H."/>
            <person name="Andersen M.R."/>
            <person name="Baker S.E."/>
        </authorList>
    </citation>
    <scope>NUCLEOTIDE SEQUENCE</scope>
    <source>
        <strain evidence="4">CBS 122712</strain>
    </source>
</reference>
<comment type="caution">
    <text evidence="4">The sequence shown here is derived from an EMBL/GenBank/DDBJ whole genome shotgun (WGS) entry which is preliminary data.</text>
</comment>
<dbReference type="PROSITE" id="PS50090">
    <property type="entry name" value="MYB_LIKE"/>
    <property type="match status" value="1"/>
</dbReference>
<dbReference type="GO" id="GO:0003691">
    <property type="term" value="F:double-stranded telomeric DNA binding"/>
    <property type="evidence" value="ECO:0007669"/>
    <property type="project" value="TreeGrafter"/>
</dbReference>
<feature type="compositionally biased region" description="Basic and acidic residues" evidence="1">
    <location>
        <begin position="816"/>
        <end position="839"/>
    </location>
</feature>
<dbReference type="Gene3D" id="1.10.10.60">
    <property type="entry name" value="Homeodomain-like"/>
    <property type="match status" value="1"/>
</dbReference>
<evidence type="ECO:0000313" key="5">
    <source>
        <dbReference type="Proteomes" id="UP000246171"/>
    </source>
</evidence>
<feature type="compositionally biased region" description="Basic and acidic residues" evidence="1">
    <location>
        <begin position="798"/>
        <end position="808"/>
    </location>
</feature>
<sequence>MARLVQSREVAQSSAGLSKGQGVWTGSPMRRRVTRSQSRELEELRTQQAPRGSGGDDDDGEPSAGAGRRRWGTQSKGPVSGKGLDVVVEESPQRSAQKTGPQYGNQVIPETPEDEHNISGTTILPSEPDHDLDVDIMVEALPDLERAAANVLDFLVPGSADPVSIMSRAKQLRDPAGTQSRRLQRSVTNLNHEAKYFGQKSPLTYLDVEYIVEVSGLEDYSKPVLYKANCARFALRMLLATPGTESSPEQAISTIHDEFPSPFMANLVERGAQKSVDESYLEKETWQLALEIRTQYLIMQLEAHQNDDDFDPVEILTTGFFLDAPKDAPSDAERRFRGFNLERFTDARGELPSRYRSDVESRYDDMRVVLEVDGTIGALKGDYRWQKFVMQAARWIRKRCDEVNNDLKGQISSMDMHESFYTIAKSRQSISGTPALSTPSGRFSNRLSTTENTARRSATTSGTPQVSQPSSQARPPTTASANAHKVATPMSAQNPFHTVPEIIEPERSAPRVASVARDVLPPAATEEPSETRSQKKFRKYPFNNRDAIARMGQRRQELRHSIDASTSRRQSDSIRPNASEVADQSAADRRQTVSAIPPRQRSTDPAPPSEVQTTFDASRTLVNDETQVNDDTEAYEDTQLNDGDETHEETRLNDEHTTAEDTELFVCDEPLDISQHTENHPERSHSPPMNRSVPRPRREPASTLAPPRMENNLSLPSSRDVWNMANSRSRATPEASNSSRPAFIDRQENAVRVSPVSQTSGPRSVERRPRGRPPKRRRETETVSESEDEYDTDDREVDTERRRAEKSVQARQSKRARVDSGHEGAEGEAQSRRRSESREAAGSPVRTQVPSPPAENRQAMPPPAPKRRTRGWTDAEDRRLIRLIEEHGVSWTKIEDENTIQPEKEGEARFENRNQVQIKDRARNLRIKFLRESQPIPKNFVDVTMKGVDKKKLRDQGIDPDRRE</sequence>
<accession>A0A317V4Y6</accession>
<name>A0A317V4Y6_ASPEC</name>
<dbReference type="PROSITE" id="PS51294">
    <property type="entry name" value="HTH_MYB"/>
    <property type="match status" value="1"/>
</dbReference>
<dbReference type="GeneID" id="37056121"/>
<feature type="compositionally biased region" description="Basic and acidic residues" evidence="1">
    <location>
        <begin position="675"/>
        <end position="685"/>
    </location>
</feature>
<dbReference type="PANTHER" id="PTHR47807">
    <property type="entry name" value="PROTEIN TBF1"/>
    <property type="match status" value="1"/>
</dbReference>
<organism evidence="4 5">
    <name type="scientific">Aspergillus eucalypticola (strain CBS 122712 / IBT 29274)</name>
    <dbReference type="NCBI Taxonomy" id="1448314"/>
    <lineage>
        <taxon>Eukaryota</taxon>
        <taxon>Fungi</taxon>
        <taxon>Dikarya</taxon>
        <taxon>Ascomycota</taxon>
        <taxon>Pezizomycotina</taxon>
        <taxon>Eurotiomycetes</taxon>
        <taxon>Eurotiomycetidae</taxon>
        <taxon>Eurotiales</taxon>
        <taxon>Aspergillaceae</taxon>
        <taxon>Aspergillus</taxon>
        <taxon>Aspergillus subgen. Circumdati</taxon>
    </lineage>
</organism>
<evidence type="ECO:0000256" key="1">
    <source>
        <dbReference type="SAM" id="MobiDB-lite"/>
    </source>
</evidence>
<dbReference type="InterPro" id="IPR001005">
    <property type="entry name" value="SANT/Myb"/>
</dbReference>
<evidence type="ECO:0000259" key="3">
    <source>
        <dbReference type="PROSITE" id="PS51294"/>
    </source>
</evidence>
<dbReference type="AlphaFoldDB" id="A0A317V4Y6"/>
<feature type="compositionally biased region" description="Acidic residues" evidence="1">
    <location>
        <begin position="627"/>
        <end position="636"/>
    </location>
</feature>
<dbReference type="GO" id="GO:0010833">
    <property type="term" value="P:telomere maintenance via telomere lengthening"/>
    <property type="evidence" value="ECO:0007669"/>
    <property type="project" value="TreeGrafter"/>
</dbReference>
<dbReference type="RefSeq" id="XP_025385828.1">
    <property type="nucleotide sequence ID" value="XM_025534159.1"/>
</dbReference>
<feature type="region of interest" description="Disordered" evidence="1">
    <location>
        <begin position="427"/>
        <end position="485"/>
    </location>
</feature>
<feature type="compositionally biased region" description="Polar residues" evidence="1">
    <location>
        <begin position="610"/>
        <end position="626"/>
    </location>
</feature>
<feature type="compositionally biased region" description="Basic and acidic residues" evidence="1">
    <location>
        <begin position="648"/>
        <end position="659"/>
    </location>
</feature>
<evidence type="ECO:0000259" key="2">
    <source>
        <dbReference type="PROSITE" id="PS50090"/>
    </source>
</evidence>
<feature type="domain" description="Myb-like" evidence="2">
    <location>
        <begin position="864"/>
        <end position="926"/>
    </location>
</feature>
<dbReference type="InterPro" id="IPR017930">
    <property type="entry name" value="Myb_dom"/>
</dbReference>
<keyword evidence="5" id="KW-1185">Reference proteome</keyword>
<gene>
    <name evidence="4" type="ORF">BO83DRAFT_409735</name>
</gene>
<feature type="region of interest" description="Disordered" evidence="1">
    <location>
        <begin position="1"/>
        <end position="83"/>
    </location>
</feature>
<dbReference type="EMBL" id="MSFU01000020">
    <property type="protein sequence ID" value="PWY68148.1"/>
    <property type="molecule type" value="Genomic_DNA"/>
</dbReference>
<protein>
    <submittedName>
        <fullName evidence="4">Myb-like DNA-binding protein</fullName>
    </submittedName>
</protein>
<dbReference type="VEuPathDB" id="FungiDB:BO83DRAFT_409735"/>
<dbReference type="InterPro" id="IPR052833">
    <property type="entry name" value="Telomeric_DNA-bd_trans-reg"/>
</dbReference>
<feature type="compositionally biased region" description="Acidic residues" evidence="1">
    <location>
        <begin position="782"/>
        <end position="797"/>
    </location>
</feature>
<dbReference type="SMART" id="SM00717">
    <property type="entry name" value="SANT"/>
    <property type="match status" value="1"/>
</dbReference>
<dbReference type="SUPFAM" id="SSF46689">
    <property type="entry name" value="Homeodomain-like"/>
    <property type="match status" value="1"/>
</dbReference>
<feature type="region of interest" description="Disordered" evidence="1">
    <location>
        <begin position="518"/>
        <end position="875"/>
    </location>
</feature>
<dbReference type="OrthoDB" id="5398572at2759"/>
<dbReference type="CDD" id="cd11660">
    <property type="entry name" value="SANT_TRF"/>
    <property type="match status" value="1"/>
</dbReference>
<feature type="compositionally biased region" description="Polar residues" evidence="1">
    <location>
        <begin position="563"/>
        <end position="576"/>
    </location>
</feature>
<dbReference type="InterPro" id="IPR009057">
    <property type="entry name" value="Homeodomain-like_sf"/>
</dbReference>
<feature type="compositionally biased region" description="Polar residues" evidence="1">
    <location>
        <begin position="427"/>
        <end position="481"/>
    </location>
</feature>
<evidence type="ECO:0000313" key="4">
    <source>
        <dbReference type="EMBL" id="PWY68148.1"/>
    </source>
</evidence>